<dbReference type="EnsemblMetazoa" id="ISCW014495-RA">
    <property type="protein sequence ID" value="ISCW014495-PA"/>
    <property type="gene ID" value="ISCW014495"/>
</dbReference>
<feature type="region of interest" description="Disordered" evidence="1">
    <location>
        <begin position="28"/>
        <end position="114"/>
    </location>
</feature>
<dbReference type="InParanoid" id="A0A1S4LIB0"/>
<evidence type="ECO:0000313" key="3">
    <source>
        <dbReference type="Proteomes" id="UP000001555"/>
    </source>
</evidence>
<protein>
    <submittedName>
        <fullName evidence="2">Uncharacterized protein</fullName>
    </submittedName>
</protein>
<evidence type="ECO:0000313" key="2">
    <source>
        <dbReference type="EnsemblMetazoa" id="ISCW014495-PA"/>
    </source>
</evidence>
<reference evidence="3" key="1">
    <citation type="submission" date="2008-03" db="EMBL/GenBank/DDBJ databases">
        <title>Annotation of Ixodes scapularis.</title>
        <authorList>
            <consortium name="Ixodes scapularis Genome Project Consortium"/>
            <person name="Caler E."/>
            <person name="Hannick L.I."/>
            <person name="Bidwell S."/>
            <person name="Joardar V."/>
            <person name="Thiagarajan M."/>
            <person name="Amedeo P."/>
            <person name="Galinsky K.J."/>
            <person name="Schobel S."/>
            <person name="Inman J."/>
            <person name="Hostetler J."/>
            <person name="Miller J."/>
            <person name="Hammond M."/>
            <person name="Megy K."/>
            <person name="Lawson D."/>
            <person name="Kodira C."/>
            <person name="Sutton G."/>
            <person name="Meyer J."/>
            <person name="Hill C.A."/>
            <person name="Birren B."/>
            <person name="Nene V."/>
            <person name="Collins F."/>
            <person name="Alarcon-Chaidez F."/>
            <person name="Wikel S."/>
            <person name="Strausberg R."/>
        </authorList>
    </citation>
    <scope>NUCLEOTIDE SEQUENCE [LARGE SCALE GENOMIC DNA]</scope>
    <source>
        <strain evidence="3">Wikel</strain>
    </source>
</reference>
<accession>A0A1S4LIB0</accession>
<organism evidence="2 3">
    <name type="scientific">Ixodes scapularis</name>
    <name type="common">Black-legged tick</name>
    <name type="synonym">Deer tick</name>
    <dbReference type="NCBI Taxonomy" id="6945"/>
    <lineage>
        <taxon>Eukaryota</taxon>
        <taxon>Metazoa</taxon>
        <taxon>Ecdysozoa</taxon>
        <taxon>Arthropoda</taxon>
        <taxon>Chelicerata</taxon>
        <taxon>Arachnida</taxon>
        <taxon>Acari</taxon>
        <taxon>Parasitiformes</taxon>
        <taxon>Ixodida</taxon>
        <taxon>Ixodoidea</taxon>
        <taxon>Ixodidae</taxon>
        <taxon>Ixodinae</taxon>
        <taxon>Ixodes</taxon>
    </lineage>
</organism>
<sequence>PTNHPPPPTPPTAYECPMQTSTIEGECYSEFCPPQSQPGAQSRATTPASERASFEGSKTGRSLQAEHTPCRGTTQRPSRYLPTVTPDPTSHPPTFGEMNATSGECATPRHGGSV</sequence>
<proteinExistence type="predicted"/>
<dbReference type="VEuPathDB" id="VectorBase:ISCI014495"/>
<evidence type="ECO:0000256" key="1">
    <source>
        <dbReference type="SAM" id="MobiDB-lite"/>
    </source>
</evidence>
<feature type="compositionally biased region" description="Polar residues" evidence="1">
    <location>
        <begin position="37"/>
        <end position="48"/>
    </location>
</feature>
<dbReference type="AlphaFoldDB" id="A0A1S4LIB0"/>
<name>A0A1S4LIB0_IXOSC</name>
<dbReference type="Proteomes" id="UP000001555">
    <property type="component" value="Unassembled WGS sequence"/>
</dbReference>
<keyword evidence="3" id="KW-1185">Reference proteome</keyword>
<dbReference type="VEuPathDB" id="VectorBase:ISCW014495"/>
<reference evidence="2" key="2">
    <citation type="submission" date="2020-05" db="UniProtKB">
        <authorList>
            <consortium name="EnsemblMetazoa"/>
        </authorList>
    </citation>
    <scope>IDENTIFICATION</scope>
    <source>
        <strain evidence="2">wikel</strain>
    </source>
</reference>
<dbReference type="EMBL" id="ABJB010187396">
    <property type="status" value="NOT_ANNOTATED_CDS"/>
    <property type="molecule type" value="Genomic_DNA"/>
</dbReference>